<evidence type="ECO:0000256" key="6">
    <source>
        <dbReference type="ARBA" id="ARBA00023136"/>
    </source>
</evidence>
<evidence type="ECO:0000313" key="10">
    <source>
        <dbReference type="Proteomes" id="UP001164390"/>
    </source>
</evidence>
<evidence type="ECO:0000256" key="1">
    <source>
        <dbReference type="ARBA" id="ARBA00004651"/>
    </source>
</evidence>
<accession>A0AA46YLC4</accession>
<keyword evidence="5 7" id="KW-1133">Transmembrane helix</keyword>
<feature type="domain" description="Major facilitator superfamily (MFS) profile" evidence="8">
    <location>
        <begin position="15"/>
        <end position="458"/>
    </location>
</feature>
<feature type="transmembrane region" description="Helical" evidence="7">
    <location>
        <begin position="106"/>
        <end position="127"/>
    </location>
</feature>
<gene>
    <name evidence="9" type="ORF">L0C25_06820</name>
</gene>
<feature type="transmembrane region" description="Helical" evidence="7">
    <location>
        <begin position="366"/>
        <end position="389"/>
    </location>
</feature>
<organism evidence="9 10">
    <name type="scientific">Solicola gregarius</name>
    <dbReference type="NCBI Taxonomy" id="2908642"/>
    <lineage>
        <taxon>Bacteria</taxon>
        <taxon>Bacillati</taxon>
        <taxon>Actinomycetota</taxon>
        <taxon>Actinomycetes</taxon>
        <taxon>Propionibacteriales</taxon>
        <taxon>Nocardioidaceae</taxon>
        <taxon>Solicola</taxon>
    </lineage>
</organism>
<dbReference type="GO" id="GO:0005886">
    <property type="term" value="C:plasma membrane"/>
    <property type="evidence" value="ECO:0007669"/>
    <property type="project" value="UniProtKB-SubCell"/>
</dbReference>
<feature type="transmembrane region" description="Helical" evidence="7">
    <location>
        <begin position="306"/>
        <end position="323"/>
    </location>
</feature>
<dbReference type="GO" id="GO:0022857">
    <property type="term" value="F:transmembrane transporter activity"/>
    <property type="evidence" value="ECO:0007669"/>
    <property type="project" value="InterPro"/>
</dbReference>
<dbReference type="CDD" id="cd17321">
    <property type="entry name" value="MFS_MMR_MDR_like"/>
    <property type="match status" value="1"/>
</dbReference>
<dbReference type="InterPro" id="IPR004638">
    <property type="entry name" value="EmrB-like"/>
</dbReference>
<dbReference type="PANTHER" id="PTHR42718">
    <property type="entry name" value="MAJOR FACILITATOR SUPERFAMILY MULTIDRUG TRANSPORTER MFSC"/>
    <property type="match status" value="1"/>
</dbReference>
<evidence type="ECO:0000259" key="8">
    <source>
        <dbReference type="PROSITE" id="PS50850"/>
    </source>
</evidence>
<feature type="transmembrane region" description="Helical" evidence="7">
    <location>
        <begin position="435"/>
        <end position="454"/>
    </location>
</feature>
<dbReference type="PANTHER" id="PTHR42718:SF46">
    <property type="entry name" value="BLR6921 PROTEIN"/>
    <property type="match status" value="1"/>
</dbReference>
<dbReference type="SUPFAM" id="SSF103473">
    <property type="entry name" value="MFS general substrate transporter"/>
    <property type="match status" value="1"/>
</dbReference>
<dbReference type="Pfam" id="PF07690">
    <property type="entry name" value="MFS_1"/>
    <property type="match status" value="1"/>
</dbReference>
<evidence type="ECO:0000256" key="5">
    <source>
        <dbReference type="ARBA" id="ARBA00022989"/>
    </source>
</evidence>
<name>A0AA46YLC4_9ACTN</name>
<keyword evidence="3" id="KW-1003">Cell membrane</keyword>
<dbReference type="RefSeq" id="WP_271635701.1">
    <property type="nucleotide sequence ID" value="NZ_CP094970.1"/>
</dbReference>
<feature type="transmembrane region" description="Helical" evidence="7">
    <location>
        <begin position="269"/>
        <end position="294"/>
    </location>
</feature>
<feature type="transmembrane region" description="Helical" evidence="7">
    <location>
        <begin position="139"/>
        <end position="161"/>
    </location>
</feature>
<feature type="transmembrane region" description="Helical" evidence="7">
    <location>
        <begin position="167"/>
        <end position="189"/>
    </location>
</feature>
<dbReference type="PROSITE" id="PS50850">
    <property type="entry name" value="MFS"/>
    <property type="match status" value="1"/>
</dbReference>
<dbReference type="Proteomes" id="UP001164390">
    <property type="component" value="Chromosome"/>
</dbReference>
<feature type="transmembrane region" description="Helical" evidence="7">
    <location>
        <begin position="201"/>
        <end position="221"/>
    </location>
</feature>
<dbReference type="InterPro" id="IPR036259">
    <property type="entry name" value="MFS_trans_sf"/>
</dbReference>
<feature type="transmembrane region" description="Helical" evidence="7">
    <location>
        <begin position="50"/>
        <end position="69"/>
    </location>
</feature>
<dbReference type="Gene3D" id="1.20.1250.20">
    <property type="entry name" value="MFS general substrate transporter like domains"/>
    <property type="match status" value="1"/>
</dbReference>
<dbReference type="NCBIfam" id="TIGR00711">
    <property type="entry name" value="efflux_EmrB"/>
    <property type="match status" value="1"/>
</dbReference>
<dbReference type="Gene3D" id="1.20.1720.10">
    <property type="entry name" value="Multidrug resistance protein D"/>
    <property type="match status" value="1"/>
</dbReference>
<evidence type="ECO:0000256" key="7">
    <source>
        <dbReference type="SAM" id="Phobius"/>
    </source>
</evidence>
<keyword evidence="10" id="KW-1185">Reference proteome</keyword>
<evidence type="ECO:0000256" key="2">
    <source>
        <dbReference type="ARBA" id="ARBA00022448"/>
    </source>
</evidence>
<evidence type="ECO:0000313" key="9">
    <source>
        <dbReference type="EMBL" id="UYM06780.1"/>
    </source>
</evidence>
<dbReference type="InterPro" id="IPR020846">
    <property type="entry name" value="MFS_dom"/>
</dbReference>
<feature type="transmembrane region" description="Helical" evidence="7">
    <location>
        <begin position="81"/>
        <end position="100"/>
    </location>
</feature>
<protein>
    <submittedName>
        <fullName evidence="9">DHA2 family efflux MFS transporter permease subunit</fullName>
    </submittedName>
</protein>
<feature type="transmembrane region" description="Helical" evidence="7">
    <location>
        <begin position="227"/>
        <end position="248"/>
    </location>
</feature>
<feature type="transmembrane region" description="Helical" evidence="7">
    <location>
        <begin position="335"/>
        <end position="354"/>
    </location>
</feature>
<feature type="transmembrane region" description="Helical" evidence="7">
    <location>
        <begin position="16"/>
        <end position="38"/>
    </location>
</feature>
<keyword evidence="2" id="KW-0813">Transport</keyword>
<keyword evidence="4 7" id="KW-0812">Transmembrane</keyword>
<evidence type="ECO:0000256" key="4">
    <source>
        <dbReference type="ARBA" id="ARBA00022692"/>
    </source>
</evidence>
<dbReference type="KEGG" id="sgrg:L0C25_06820"/>
<dbReference type="InterPro" id="IPR011701">
    <property type="entry name" value="MFS"/>
</dbReference>
<reference evidence="9" key="1">
    <citation type="submission" date="2022-01" db="EMBL/GenBank/DDBJ databases">
        <title>Nocardioidaceae gen. sp. A5X3R13.</title>
        <authorList>
            <person name="Lopez Marin M.A."/>
            <person name="Uhlik O."/>
        </authorList>
    </citation>
    <scope>NUCLEOTIDE SEQUENCE</scope>
    <source>
        <strain evidence="9">A5X3R13</strain>
    </source>
</reference>
<dbReference type="EMBL" id="CP094970">
    <property type="protein sequence ID" value="UYM06780.1"/>
    <property type="molecule type" value="Genomic_DNA"/>
</dbReference>
<comment type="subcellular location">
    <subcellularLocation>
        <location evidence="1">Cell membrane</location>
        <topology evidence="1">Multi-pass membrane protein</topology>
    </subcellularLocation>
</comment>
<feature type="transmembrane region" description="Helical" evidence="7">
    <location>
        <begin position="410"/>
        <end position="429"/>
    </location>
</feature>
<keyword evidence="6 7" id="KW-0472">Membrane</keyword>
<proteinExistence type="predicted"/>
<evidence type="ECO:0000256" key="3">
    <source>
        <dbReference type="ARBA" id="ARBA00022475"/>
    </source>
</evidence>
<sequence>MATNVDGHPVRTGPQLAALCLAQFMLVLDITVVNVALPTIEADLDLGRSALTWVVTAYTLCFGGLMLLGGRLADVLGARRVMTAGLVVFTLASLTAAGAPDAAWLITARAAQGVGAALVSPAALSILTSTHQGAARHRALAVWSALGGAGFAAGAIVGGALTSGPGWSWVFWINVPVGAALVLVLPFVVPTMGARARDRRVDLVGAALVTVATASVIYALVNAGEDGWADPVTLGALALGVVSYAIFARAERVVREPLMHVTMLRRRPVIAGSALMLVASALMVGTFFLGSLYLQHIRGYAPVRTGLLFVLPAIAVTAGAHLAGRLIGRIGPRPISVAGLGVAALGGLLLATVSEQTSVYASVLPGMTLVALGVGPVFVTATTTAMGYVRSDESGLASGLINTSHELGGAFGVAVLSTIAAPALATPAVGAFRDAYVACTIAAAVAAAAAVVLVPRGAPATAPGPHAH</sequence>
<dbReference type="AlphaFoldDB" id="A0AA46YLC4"/>